<reference evidence="6" key="2">
    <citation type="submission" date="2023-11" db="UniProtKB">
        <authorList>
            <consortium name="WormBaseParasite"/>
        </authorList>
    </citation>
    <scope>IDENTIFICATION</scope>
</reference>
<dbReference type="PANTHER" id="PTHR31938">
    <property type="entry name" value="NUCLEAR SPECKLE SPLICING REGULATORY PROTEIN 1"/>
    <property type="match status" value="1"/>
</dbReference>
<feature type="region of interest" description="Disordered" evidence="3">
    <location>
        <begin position="1"/>
        <end position="46"/>
    </location>
</feature>
<feature type="compositionally biased region" description="Basic and acidic residues" evidence="3">
    <location>
        <begin position="216"/>
        <end position="246"/>
    </location>
</feature>
<keyword evidence="2" id="KW-0175">Coiled coil</keyword>
<feature type="compositionally biased region" description="Low complexity" evidence="3">
    <location>
        <begin position="285"/>
        <end position="294"/>
    </location>
</feature>
<evidence type="ECO:0000256" key="3">
    <source>
        <dbReference type="SAM" id="MobiDB-lite"/>
    </source>
</evidence>
<feature type="domain" description="Nuclear speckle splicing regulatory protein 1 N-terminal" evidence="4">
    <location>
        <begin position="63"/>
        <end position="177"/>
    </location>
</feature>
<keyword evidence="5" id="KW-1185">Reference proteome</keyword>
<feature type="compositionally biased region" description="Low complexity" evidence="3">
    <location>
        <begin position="251"/>
        <end position="264"/>
    </location>
</feature>
<proteinExistence type="inferred from homology"/>
<comment type="similarity">
    <text evidence="1">Belongs to the NSRP1 family.</text>
</comment>
<dbReference type="WBParaSite" id="TREG1_78100.1">
    <property type="protein sequence ID" value="TREG1_78100.1"/>
    <property type="gene ID" value="TREG1_78100"/>
</dbReference>
<evidence type="ECO:0000256" key="1">
    <source>
        <dbReference type="ARBA" id="ARBA00010126"/>
    </source>
</evidence>
<evidence type="ECO:0000313" key="5">
    <source>
        <dbReference type="Proteomes" id="UP000050795"/>
    </source>
</evidence>
<dbReference type="Pfam" id="PF09745">
    <property type="entry name" value="NSRP1_N"/>
    <property type="match status" value="1"/>
</dbReference>
<protein>
    <recommendedName>
        <fullName evidence="4">Nuclear speckle splicing regulatory protein 1 N-terminal domain-containing protein</fullName>
    </recommendedName>
</protein>
<feature type="region of interest" description="Disordered" evidence="3">
    <location>
        <begin position="185"/>
        <end position="334"/>
    </location>
</feature>
<evidence type="ECO:0000256" key="2">
    <source>
        <dbReference type="ARBA" id="ARBA00023054"/>
    </source>
</evidence>
<dbReference type="GO" id="GO:0000381">
    <property type="term" value="P:regulation of alternative mRNA splicing, via spliceosome"/>
    <property type="evidence" value="ECO:0007669"/>
    <property type="project" value="InterPro"/>
</dbReference>
<evidence type="ECO:0000259" key="4">
    <source>
        <dbReference type="Pfam" id="PF09745"/>
    </source>
</evidence>
<feature type="compositionally biased region" description="Polar residues" evidence="3">
    <location>
        <begin position="23"/>
        <end position="32"/>
    </location>
</feature>
<feature type="compositionally biased region" description="Low complexity" evidence="3">
    <location>
        <begin position="204"/>
        <end position="215"/>
    </location>
</feature>
<reference evidence="5" key="1">
    <citation type="submission" date="2022-06" db="EMBL/GenBank/DDBJ databases">
        <authorList>
            <person name="Berger JAMES D."/>
            <person name="Berger JAMES D."/>
        </authorList>
    </citation>
    <scope>NUCLEOTIDE SEQUENCE [LARGE SCALE GENOMIC DNA]</scope>
</reference>
<dbReference type="AlphaFoldDB" id="A0AA85K8V3"/>
<dbReference type="PANTHER" id="PTHR31938:SF4">
    <property type="entry name" value="NUCLEAR SPECKLE SPLICING REGULATORY PROTEIN 1"/>
    <property type="match status" value="1"/>
</dbReference>
<evidence type="ECO:0000313" key="6">
    <source>
        <dbReference type="WBParaSite" id="TREG1_78100.1"/>
    </source>
</evidence>
<dbReference type="InterPro" id="IPR018612">
    <property type="entry name" value="NSRP1_N"/>
</dbReference>
<organism evidence="5 6">
    <name type="scientific">Trichobilharzia regenti</name>
    <name type="common">Nasal bird schistosome</name>
    <dbReference type="NCBI Taxonomy" id="157069"/>
    <lineage>
        <taxon>Eukaryota</taxon>
        <taxon>Metazoa</taxon>
        <taxon>Spiralia</taxon>
        <taxon>Lophotrochozoa</taxon>
        <taxon>Platyhelminthes</taxon>
        <taxon>Trematoda</taxon>
        <taxon>Digenea</taxon>
        <taxon>Strigeidida</taxon>
        <taxon>Schistosomatoidea</taxon>
        <taxon>Schistosomatidae</taxon>
        <taxon>Trichobilharzia</taxon>
    </lineage>
</organism>
<name>A0AA85K8V3_TRIRE</name>
<feature type="compositionally biased region" description="Polar residues" evidence="3">
    <location>
        <begin position="193"/>
        <end position="203"/>
    </location>
</feature>
<dbReference type="Proteomes" id="UP000050795">
    <property type="component" value="Unassembled WGS sequence"/>
</dbReference>
<accession>A0AA85K8V3</accession>
<sequence length="365" mass="41259">MNQSHEKVYGLSFPTRQRKNEQKLSVSSVFNQESDEEEEREFKRADYSRSNTIAQSKINRKTKSDLEKAFEEDPSIFQYDEVIDEIHDKKSKDVSETTVRKSKYVGKLIKASNERKLERELCAERKAQKDIEKEADLYGDKESFVTSAYREKLTELRALVTKHVEEEQLESVMDIRKQDGLGGFYRYMYDSQGKGNESDSATESSNKQQSTSQKQKPSETDRKSSHVDKRSTKKFSEENADNHETNADTQRNMSDNSNSSSRSSGKNRDSSPSVKKTASDRERPTSSASTADDSTQSKNVESKSDPPSKPNVKPGGNSAYASKKGTAHVMMARPRVTTEEELAAARERYLARKAAGIHAEIVESD</sequence>
<dbReference type="InterPro" id="IPR042816">
    <property type="entry name" value="Nsrp1"/>
</dbReference>